<proteinExistence type="predicted"/>
<sequence>MAQVFHWKALKNLLTSDPELRILKTKLIGEIQGPTYPLKAAPYPLRGINAIVQILQDAGYVAGASDANKLLECDQDQMIHAFRSLCDKLITLTEKCESADQAAATIADIPSEYHTGSSQYASAESEMESDDSVGTQRMSLGPSGAAHLRDRVESVKLNSRSKATGAKEELTTTT</sequence>
<evidence type="ECO:0000256" key="1">
    <source>
        <dbReference type="SAM" id="MobiDB-lite"/>
    </source>
</evidence>
<dbReference type="Proteomes" id="UP001162060">
    <property type="component" value="Unassembled WGS sequence"/>
</dbReference>
<feature type="compositionally biased region" description="Basic and acidic residues" evidence="1">
    <location>
        <begin position="165"/>
        <end position="174"/>
    </location>
</feature>
<feature type="region of interest" description="Disordered" evidence="1">
    <location>
        <begin position="115"/>
        <end position="174"/>
    </location>
</feature>
<evidence type="ECO:0000313" key="2">
    <source>
        <dbReference type="EMBL" id="CAK7926138.1"/>
    </source>
</evidence>
<protein>
    <submittedName>
        <fullName evidence="2">Uncharacterized protein</fullName>
    </submittedName>
</protein>
<gene>
    <name evidence="2" type="ORF">PM001_LOCUS11288</name>
</gene>
<accession>A0AAV1TWM2</accession>
<evidence type="ECO:0000313" key="3">
    <source>
        <dbReference type="Proteomes" id="UP001162060"/>
    </source>
</evidence>
<comment type="caution">
    <text evidence="2">The sequence shown here is derived from an EMBL/GenBank/DDBJ whole genome shotgun (WGS) entry which is preliminary data.</text>
</comment>
<dbReference type="AlphaFoldDB" id="A0AAV1TWM2"/>
<name>A0AAV1TWM2_9STRA</name>
<organism evidence="2 3">
    <name type="scientific">Peronospora matthiolae</name>
    <dbReference type="NCBI Taxonomy" id="2874970"/>
    <lineage>
        <taxon>Eukaryota</taxon>
        <taxon>Sar</taxon>
        <taxon>Stramenopiles</taxon>
        <taxon>Oomycota</taxon>
        <taxon>Peronosporomycetes</taxon>
        <taxon>Peronosporales</taxon>
        <taxon>Peronosporaceae</taxon>
        <taxon>Peronospora</taxon>
    </lineage>
</organism>
<dbReference type="EMBL" id="CAKLBY020000097">
    <property type="protein sequence ID" value="CAK7926138.1"/>
    <property type="molecule type" value="Genomic_DNA"/>
</dbReference>
<reference evidence="2" key="1">
    <citation type="submission" date="2024-01" db="EMBL/GenBank/DDBJ databases">
        <authorList>
            <person name="Webb A."/>
        </authorList>
    </citation>
    <scope>NUCLEOTIDE SEQUENCE</scope>
    <source>
        <strain evidence="2">Pm1</strain>
    </source>
</reference>